<proteinExistence type="predicted"/>
<name>A0A024T871_9STRA</name>
<sequence>MAHTVELGTGMENCELPRRTVGFEKQSSGKINWCLVSATCMWLVSVPGASTGSTLMHVVGLSSLLLATHPALPYGLKPMRCAGSRNMASCLDS</sequence>
<accession>A0A024T871</accession>
<dbReference type="GeneID" id="20092440"/>
<gene>
    <name evidence="1" type="ORF">H310_15390</name>
</gene>
<evidence type="ECO:0000313" key="1">
    <source>
        <dbReference type="EMBL" id="ETV89781.1"/>
    </source>
</evidence>
<dbReference type="AlphaFoldDB" id="A0A024T871"/>
<dbReference type="RefSeq" id="XP_008881587.1">
    <property type="nucleotide sequence ID" value="XM_008883365.1"/>
</dbReference>
<organism evidence="1">
    <name type="scientific">Aphanomyces invadans</name>
    <dbReference type="NCBI Taxonomy" id="157072"/>
    <lineage>
        <taxon>Eukaryota</taxon>
        <taxon>Sar</taxon>
        <taxon>Stramenopiles</taxon>
        <taxon>Oomycota</taxon>
        <taxon>Saprolegniomycetes</taxon>
        <taxon>Saprolegniales</taxon>
        <taxon>Verrucalvaceae</taxon>
        <taxon>Aphanomyces</taxon>
    </lineage>
</organism>
<protein>
    <submittedName>
        <fullName evidence="1">Uncharacterized protein</fullName>
    </submittedName>
</protein>
<dbReference type="VEuPathDB" id="FungiDB:H310_15390"/>
<dbReference type="EMBL" id="KI914377">
    <property type="protein sequence ID" value="ETV89781.1"/>
    <property type="molecule type" value="Genomic_DNA"/>
</dbReference>
<reference evidence="1" key="1">
    <citation type="submission" date="2013-12" db="EMBL/GenBank/DDBJ databases">
        <title>The Genome Sequence of Aphanomyces invadans NJM9701.</title>
        <authorList>
            <consortium name="The Broad Institute Genomics Platform"/>
            <person name="Russ C."/>
            <person name="Tyler B."/>
            <person name="van West P."/>
            <person name="Dieguez-Uribeondo J."/>
            <person name="Young S.K."/>
            <person name="Zeng Q."/>
            <person name="Gargeya S."/>
            <person name="Fitzgerald M."/>
            <person name="Abouelleil A."/>
            <person name="Alvarado L."/>
            <person name="Chapman S.B."/>
            <person name="Gainer-Dewar J."/>
            <person name="Goldberg J."/>
            <person name="Griggs A."/>
            <person name="Gujja S."/>
            <person name="Hansen M."/>
            <person name="Howarth C."/>
            <person name="Imamovic A."/>
            <person name="Ireland A."/>
            <person name="Larimer J."/>
            <person name="McCowan C."/>
            <person name="Murphy C."/>
            <person name="Pearson M."/>
            <person name="Poon T.W."/>
            <person name="Priest M."/>
            <person name="Roberts A."/>
            <person name="Saif S."/>
            <person name="Shea T."/>
            <person name="Sykes S."/>
            <person name="Wortman J."/>
            <person name="Nusbaum C."/>
            <person name="Birren B."/>
        </authorList>
    </citation>
    <scope>NUCLEOTIDE SEQUENCE [LARGE SCALE GENOMIC DNA]</scope>
    <source>
        <strain evidence="1">NJM9701</strain>
    </source>
</reference>